<dbReference type="Proteomes" id="UP000694565">
    <property type="component" value="Unplaced"/>
</dbReference>
<reference evidence="1" key="2">
    <citation type="submission" date="2025-09" db="UniProtKB">
        <authorList>
            <consortium name="Ensembl"/>
        </authorList>
    </citation>
    <scope>IDENTIFICATION</scope>
</reference>
<sequence length="50" mass="5747">MGNSRWNEHSDPLLQCKKCINTLIAGKSSAFFSKCFLKPYFSIFLVSFLK</sequence>
<accession>A0A8C2WQF1</accession>
<organism evidence="1 2">
    <name type="scientific">Cyclopterus lumpus</name>
    <name type="common">Lumpsucker</name>
    <dbReference type="NCBI Taxonomy" id="8103"/>
    <lineage>
        <taxon>Eukaryota</taxon>
        <taxon>Metazoa</taxon>
        <taxon>Chordata</taxon>
        <taxon>Craniata</taxon>
        <taxon>Vertebrata</taxon>
        <taxon>Euteleostomi</taxon>
        <taxon>Actinopterygii</taxon>
        <taxon>Neopterygii</taxon>
        <taxon>Teleostei</taxon>
        <taxon>Neoteleostei</taxon>
        <taxon>Acanthomorphata</taxon>
        <taxon>Eupercaria</taxon>
        <taxon>Perciformes</taxon>
        <taxon>Cottioidei</taxon>
        <taxon>Cottales</taxon>
        <taxon>Cyclopteridae</taxon>
        <taxon>Cyclopterus</taxon>
    </lineage>
</organism>
<protein>
    <submittedName>
        <fullName evidence="1">Uncharacterized protein</fullName>
    </submittedName>
</protein>
<dbReference type="Ensembl" id="ENSCLMT00005008248.1">
    <property type="protein sequence ID" value="ENSCLMP00005007731.1"/>
    <property type="gene ID" value="ENSCLMG00005004191.1"/>
</dbReference>
<proteinExistence type="predicted"/>
<dbReference type="AlphaFoldDB" id="A0A8C2WQF1"/>
<name>A0A8C2WQF1_CYCLU</name>
<reference evidence="1" key="1">
    <citation type="submission" date="2025-08" db="UniProtKB">
        <authorList>
            <consortium name="Ensembl"/>
        </authorList>
    </citation>
    <scope>IDENTIFICATION</scope>
</reference>
<evidence type="ECO:0000313" key="1">
    <source>
        <dbReference type="Ensembl" id="ENSCLMP00005007731.1"/>
    </source>
</evidence>
<evidence type="ECO:0000313" key="2">
    <source>
        <dbReference type="Proteomes" id="UP000694565"/>
    </source>
</evidence>
<keyword evidence="2" id="KW-1185">Reference proteome</keyword>